<proteinExistence type="predicted"/>
<dbReference type="AlphaFoldDB" id="A0A9Q3K444"/>
<sequence>MTGAACSSCMLIDGQPHAFICTPQRVIRRKLSHAWKTFYCQSSNRLFSWSGGQLDCRRSPTRVWKPEANRCGFASARPMIAEAGYVCVGICHCGSFSAHSHAPHASCATWLAAKKSLGQVASFARVLYTREAKTLMPISVD</sequence>
<evidence type="ECO:0000313" key="2">
    <source>
        <dbReference type="Proteomes" id="UP000765509"/>
    </source>
</evidence>
<protein>
    <submittedName>
        <fullName evidence="1">Uncharacterized protein</fullName>
    </submittedName>
</protein>
<gene>
    <name evidence="1" type="ORF">O181_112657</name>
</gene>
<accession>A0A9Q3K444</accession>
<organism evidence="1 2">
    <name type="scientific">Austropuccinia psidii MF-1</name>
    <dbReference type="NCBI Taxonomy" id="1389203"/>
    <lineage>
        <taxon>Eukaryota</taxon>
        <taxon>Fungi</taxon>
        <taxon>Dikarya</taxon>
        <taxon>Basidiomycota</taxon>
        <taxon>Pucciniomycotina</taxon>
        <taxon>Pucciniomycetes</taxon>
        <taxon>Pucciniales</taxon>
        <taxon>Sphaerophragmiaceae</taxon>
        <taxon>Austropuccinia</taxon>
    </lineage>
</organism>
<name>A0A9Q3K444_9BASI</name>
<keyword evidence="2" id="KW-1185">Reference proteome</keyword>
<reference evidence="1" key="1">
    <citation type="submission" date="2021-03" db="EMBL/GenBank/DDBJ databases">
        <title>Draft genome sequence of rust myrtle Austropuccinia psidii MF-1, a brazilian biotype.</title>
        <authorList>
            <person name="Quecine M.C."/>
            <person name="Pachon D.M.R."/>
            <person name="Bonatelli M.L."/>
            <person name="Correr F.H."/>
            <person name="Franceschini L.M."/>
            <person name="Leite T.F."/>
            <person name="Margarido G.R.A."/>
            <person name="Almeida C.A."/>
            <person name="Ferrarezi J.A."/>
            <person name="Labate C.A."/>
        </authorList>
    </citation>
    <scope>NUCLEOTIDE SEQUENCE</scope>
    <source>
        <strain evidence="1">MF-1</strain>
    </source>
</reference>
<dbReference type="Proteomes" id="UP000765509">
    <property type="component" value="Unassembled WGS sequence"/>
</dbReference>
<evidence type="ECO:0000313" key="1">
    <source>
        <dbReference type="EMBL" id="MBW0572942.1"/>
    </source>
</evidence>
<comment type="caution">
    <text evidence="1">The sequence shown here is derived from an EMBL/GenBank/DDBJ whole genome shotgun (WGS) entry which is preliminary data.</text>
</comment>
<dbReference type="EMBL" id="AVOT02091046">
    <property type="protein sequence ID" value="MBW0572942.1"/>
    <property type="molecule type" value="Genomic_DNA"/>
</dbReference>